<dbReference type="AlphaFoldDB" id="A0A6J7QZP9"/>
<gene>
    <name evidence="4" type="ORF">UFOPK3139_02660</name>
    <name evidence="5" type="ORF">UFOPK3543_02987</name>
    <name evidence="6" type="ORF">UFOPK3967_02845</name>
</gene>
<proteinExistence type="predicted"/>
<dbReference type="InterPro" id="IPR000182">
    <property type="entry name" value="GNAT_dom"/>
</dbReference>
<evidence type="ECO:0000256" key="1">
    <source>
        <dbReference type="ARBA" id="ARBA00022679"/>
    </source>
</evidence>
<dbReference type="PANTHER" id="PTHR43072:SF23">
    <property type="entry name" value="UPF0039 PROTEIN C11D3.02C"/>
    <property type="match status" value="1"/>
</dbReference>
<dbReference type="EMBL" id="CAFBOS010000253">
    <property type="protein sequence ID" value="CAB5022371.1"/>
    <property type="molecule type" value="Genomic_DNA"/>
</dbReference>
<dbReference type="SUPFAM" id="SSF55729">
    <property type="entry name" value="Acyl-CoA N-acyltransferases (Nat)"/>
    <property type="match status" value="1"/>
</dbReference>
<evidence type="ECO:0000313" key="5">
    <source>
        <dbReference type="EMBL" id="CAB4936701.1"/>
    </source>
</evidence>
<dbReference type="EMBL" id="CAFBMH010000184">
    <property type="protein sequence ID" value="CAB4936701.1"/>
    <property type="molecule type" value="Genomic_DNA"/>
</dbReference>
<accession>A0A6J7QZP9</accession>
<dbReference type="InterPro" id="IPR016181">
    <property type="entry name" value="Acyl_CoA_acyltransferase"/>
</dbReference>
<keyword evidence="1" id="KW-0808">Transferase</keyword>
<evidence type="ECO:0000256" key="2">
    <source>
        <dbReference type="ARBA" id="ARBA00023315"/>
    </source>
</evidence>
<feature type="domain" description="N-acetyltransferase" evidence="3">
    <location>
        <begin position="1"/>
        <end position="169"/>
    </location>
</feature>
<evidence type="ECO:0000259" key="3">
    <source>
        <dbReference type="PROSITE" id="PS51186"/>
    </source>
</evidence>
<name>A0A6J7QZP9_9ZZZZ</name>
<protein>
    <submittedName>
        <fullName evidence="6">Unannotated protein</fullName>
    </submittedName>
</protein>
<evidence type="ECO:0000313" key="4">
    <source>
        <dbReference type="EMBL" id="CAB4835873.1"/>
    </source>
</evidence>
<dbReference type="Gene3D" id="3.40.630.30">
    <property type="match status" value="1"/>
</dbReference>
<evidence type="ECO:0000313" key="6">
    <source>
        <dbReference type="EMBL" id="CAB5022371.1"/>
    </source>
</evidence>
<dbReference type="Pfam" id="PF00583">
    <property type="entry name" value="Acetyltransf_1"/>
    <property type="match status" value="1"/>
</dbReference>
<dbReference type="PROSITE" id="PS51186">
    <property type="entry name" value="GNAT"/>
    <property type="match status" value="1"/>
</dbReference>
<keyword evidence="2" id="KW-0012">Acyltransferase</keyword>
<dbReference type="PANTHER" id="PTHR43072">
    <property type="entry name" value="N-ACETYLTRANSFERASE"/>
    <property type="match status" value="1"/>
</dbReference>
<dbReference type="EMBL" id="CAFABA010000148">
    <property type="protein sequence ID" value="CAB4835873.1"/>
    <property type="molecule type" value="Genomic_DNA"/>
</dbReference>
<reference evidence="6" key="1">
    <citation type="submission" date="2020-05" db="EMBL/GenBank/DDBJ databases">
        <authorList>
            <person name="Chiriac C."/>
            <person name="Salcher M."/>
            <person name="Ghai R."/>
            <person name="Kavagutti S V."/>
        </authorList>
    </citation>
    <scope>NUCLEOTIDE SEQUENCE</scope>
</reference>
<sequence length="173" mass="19361">MRVRDASVDDVPSITAIYNELISSRTVTWTDHEDSVDDRARWLARRQAAGFPVLVAVDATAETAVLGFASYGEFRDNQRWPGYRFTVELSIHVDEAQWGGGVGRALMTELLARARRAGVHVVVAAVDGENTESIEFHERMGFATVGRLAETGFKFGRWLDLVFMQIVLDEQSR</sequence>
<organism evidence="6">
    <name type="scientific">freshwater metagenome</name>
    <dbReference type="NCBI Taxonomy" id="449393"/>
    <lineage>
        <taxon>unclassified sequences</taxon>
        <taxon>metagenomes</taxon>
        <taxon>ecological metagenomes</taxon>
    </lineage>
</organism>
<dbReference type="GO" id="GO:0016747">
    <property type="term" value="F:acyltransferase activity, transferring groups other than amino-acyl groups"/>
    <property type="evidence" value="ECO:0007669"/>
    <property type="project" value="InterPro"/>
</dbReference>